<dbReference type="InterPro" id="IPR033910">
    <property type="entry name" value="GluRS_core"/>
</dbReference>
<dbReference type="InterPro" id="IPR000924">
    <property type="entry name" value="Glu/Gln-tRNA-synth"/>
</dbReference>
<evidence type="ECO:0000259" key="9">
    <source>
        <dbReference type="Pfam" id="PF19269"/>
    </source>
</evidence>
<protein>
    <recommendedName>
        <fullName evidence="7">Glutamate--tRNA ligase</fullName>
        <ecNumber evidence="7">6.1.1.17</ecNumber>
    </recommendedName>
    <alternativeName>
        <fullName evidence="7">Glutamyl-tRNA synthetase</fullName>
        <shortName evidence="7">GluRS</shortName>
    </alternativeName>
</protein>
<dbReference type="SUPFAM" id="SSF52374">
    <property type="entry name" value="Nucleotidylyl transferase"/>
    <property type="match status" value="1"/>
</dbReference>
<dbReference type="GO" id="GO:0008270">
    <property type="term" value="F:zinc ion binding"/>
    <property type="evidence" value="ECO:0007669"/>
    <property type="project" value="UniProtKB-UniRule"/>
</dbReference>
<dbReference type="SUPFAM" id="SSF48163">
    <property type="entry name" value="An anticodon-binding domain of class I aminoacyl-tRNA synthetases"/>
    <property type="match status" value="1"/>
</dbReference>
<keyword evidence="7" id="KW-0479">Metal-binding</keyword>
<comment type="subcellular location">
    <subcellularLocation>
        <location evidence="7">Cytoplasm</location>
    </subcellularLocation>
</comment>
<evidence type="ECO:0000259" key="8">
    <source>
        <dbReference type="Pfam" id="PF00749"/>
    </source>
</evidence>
<keyword evidence="7" id="KW-0963">Cytoplasm</keyword>
<comment type="caution">
    <text evidence="10">The sequence shown here is derived from an EMBL/GenBank/DDBJ whole genome shotgun (WGS) entry which is preliminary data.</text>
</comment>
<dbReference type="GO" id="GO:0004818">
    <property type="term" value="F:glutamate-tRNA ligase activity"/>
    <property type="evidence" value="ECO:0007669"/>
    <property type="project" value="UniProtKB-UniRule"/>
</dbReference>
<dbReference type="InterPro" id="IPR001412">
    <property type="entry name" value="aa-tRNA-synth_I_CS"/>
</dbReference>
<dbReference type="RefSeq" id="WP_249280304.1">
    <property type="nucleotide sequence ID" value="NZ_JACRSS010000002.1"/>
</dbReference>
<keyword evidence="3 7" id="KW-0547">Nucleotide-binding</keyword>
<organism evidence="10 11">
    <name type="scientific">Guopingia tenuis</name>
    <dbReference type="NCBI Taxonomy" id="2763656"/>
    <lineage>
        <taxon>Bacteria</taxon>
        <taxon>Bacillati</taxon>
        <taxon>Bacillota</taxon>
        <taxon>Clostridia</taxon>
        <taxon>Christensenellales</taxon>
        <taxon>Christensenellaceae</taxon>
        <taxon>Guopingia</taxon>
    </lineage>
</organism>
<name>A0A926HX04_9FIRM</name>
<accession>A0A926HX04</accession>
<dbReference type="HAMAP" id="MF_00022">
    <property type="entry name" value="Glu_tRNA_synth_type1"/>
    <property type="match status" value="1"/>
</dbReference>
<dbReference type="GO" id="GO:0006424">
    <property type="term" value="P:glutamyl-tRNA aminoacylation"/>
    <property type="evidence" value="ECO:0007669"/>
    <property type="project" value="UniProtKB-UniRule"/>
</dbReference>
<evidence type="ECO:0000313" key="11">
    <source>
        <dbReference type="Proteomes" id="UP000617951"/>
    </source>
</evidence>
<dbReference type="InterPro" id="IPR020058">
    <property type="entry name" value="Glu/Gln-tRNA-synth_Ib_cat-dom"/>
</dbReference>
<dbReference type="PANTHER" id="PTHR43311:SF2">
    <property type="entry name" value="GLUTAMATE--TRNA LIGASE, MITOCHONDRIAL-RELATED"/>
    <property type="match status" value="1"/>
</dbReference>
<evidence type="ECO:0000256" key="6">
    <source>
        <dbReference type="ARBA" id="ARBA00023146"/>
    </source>
</evidence>
<comment type="similarity">
    <text evidence="1 7">Belongs to the class-I aminoacyl-tRNA synthetase family. Glutamate--tRNA ligase type 1 subfamily.</text>
</comment>
<keyword evidence="7" id="KW-0862">Zinc</keyword>
<dbReference type="Gene3D" id="3.40.50.620">
    <property type="entry name" value="HUPs"/>
    <property type="match status" value="1"/>
</dbReference>
<evidence type="ECO:0000256" key="4">
    <source>
        <dbReference type="ARBA" id="ARBA00022840"/>
    </source>
</evidence>
<keyword evidence="11" id="KW-1185">Reference proteome</keyword>
<evidence type="ECO:0000313" key="10">
    <source>
        <dbReference type="EMBL" id="MBC8538565.1"/>
    </source>
</evidence>
<feature type="domain" description="Aminoacyl-tRNA synthetase class I anticodon-binding" evidence="9">
    <location>
        <begin position="333"/>
        <end position="476"/>
    </location>
</feature>
<dbReference type="EC" id="6.1.1.17" evidence="7"/>
<feature type="short sequence motif" description="'HIGH' region" evidence="7">
    <location>
        <begin position="9"/>
        <end position="19"/>
    </location>
</feature>
<feature type="binding site" evidence="7">
    <location>
        <position position="135"/>
    </location>
    <ligand>
        <name>Zn(2+)</name>
        <dbReference type="ChEBI" id="CHEBI:29105"/>
    </ligand>
</feature>
<dbReference type="PANTHER" id="PTHR43311">
    <property type="entry name" value="GLUTAMATE--TRNA LIGASE"/>
    <property type="match status" value="1"/>
</dbReference>
<dbReference type="PROSITE" id="PS00178">
    <property type="entry name" value="AA_TRNA_LIGASE_I"/>
    <property type="match status" value="1"/>
</dbReference>
<dbReference type="InterPro" id="IPR004527">
    <property type="entry name" value="Glu-tRNA-ligase_bac/mito"/>
</dbReference>
<dbReference type="CDD" id="cd00808">
    <property type="entry name" value="GluRS_core"/>
    <property type="match status" value="1"/>
</dbReference>
<evidence type="ECO:0000256" key="3">
    <source>
        <dbReference type="ARBA" id="ARBA00022741"/>
    </source>
</evidence>
<feature type="binding site" evidence="7">
    <location>
        <position position="106"/>
    </location>
    <ligand>
        <name>Zn(2+)</name>
        <dbReference type="ChEBI" id="CHEBI:29105"/>
    </ligand>
</feature>
<dbReference type="NCBIfam" id="TIGR00464">
    <property type="entry name" value="gltX_bact"/>
    <property type="match status" value="1"/>
</dbReference>
<sequence>MEVRTRFAPSPTGYLHIGGLRTALYAWLFARKNGGKFILRIEDTDRNRLVDEACEIIYRTLKDTGLTYDEGPDVGGDFGPYIQSQRQEIYRKYAEELVEKGAAYYCFCTKERLDGLREEAQKKGEVAKYDKHCLHLSKEEVQRRLAAGEEYVIRQNIGTEGETEYEDLVYGKITVPMSDLEDNILLKSDGWPTYNLANVIDDHLMGITHVIRGIEYLSSTPKYNLLYDALGWERPTYIHLPPVMKDKQHKLSKRNGDASYEDFIAKGYLKEAILNYIALLGWNPGGEREIYSLEELAEVFTLEGISKSSSIFDVEKLTWMNGEYIRALSPEEFEKRARPYLDEALGGSFDYKAVCALIQPRLEVLTQIPEKVGFLKEMPDYDLSLYTHKKMKTTPENSLPVLKKAREVLAAQEDFSNDALYETLQGIAGELEVKNGRVLWPVRVAISGVAVTPGGATELAALLGKQETLARMDKSIAKLEEAVNAQ</sequence>
<keyword evidence="6 7" id="KW-0030">Aminoacyl-tRNA synthetase</keyword>
<proteinExistence type="inferred from homology"/>
<dbReference type="FunFam" id="3.40.50.620:FF:000045">
    <property type="entry name" value="Glutamate--tRNA ligase, mitochondrial"/>
    <property type="match status" value="1"/>
</dbReference>
<dbReference type="InterPro" id="IPR049940">
    <property type="entry name" value="GluQ/Sye"/>
</dbReference>
<dbReference type="GO" id="GO:0005737">
    <property type="term" value="C:cytoplasm"/>
    <property type="evidence" value="ECO:0007669"/>
    <property type="project" value="UniProtKB-SubCell"/>
</dbReference>
<reference evidence="10" key="1">
    <citation type="submission" date="2020-08" db="EMBL/GenBank/DDBJ databases">
        <title>Genome public.</title>
        <authorList>
            <person name="Liu C."/>
            <person name="Sun Q."/>
        </authorList>
    </citation>
    <scope>NUCLEOTIDE SEQUENCE</scope>
    <source>
        <strain evidence="10">NSJ-63</strain>
    </source>
</reference>
<comment type="subunit">
    <text evidence="7">Monomer.</text>
</comment>
<keyword evidence="4 7" id="KW-0067">ATP-binding</keyword>
<feature type="short sequence motif" description="'KMSKS' region" evidence="7">
    <location>
        <begin position="250"/>
        <end position="254"/>
    </location>
</feature>
<keyword evidence="5 7" id="KW-0648">Protein biosynthesis</keyword>
<keyword evidence="2 7" id="KW-0436">Ligase</keyword>
<dbReference type="InterPro" id="IPR020751">
    <property type="entry name" value="aa-tRNA-synth_I_codon-bd_sub2"/>
</dbReference>
<dbReference type="EMBL" id="JACRSS010000002">
    <property type="protein sequence ID" value="MBC8538565.1"/>
    <property type="molecule type" value="Genomic_DNA"/>
</dbReference>
<dbReference type="GO" id="GO:0000049">
    <property type="term" value="F:tRNA binding"/>
    <property type="evidence" value="ECO:0007669"/>
    <property type="project" value="InterPro"/>
</dbReference>
<comment type="function">
    <text evidence="7">Catalyzes the attachment of glutamate to tRNA(Glu) in a two-step reaction: glutamate is first activated by ATP to form Glu-AMP and then transferred to the acceptor end of tRNA(Glu).</text>
</comment>
<dbReference type="Proteomes" id="UP000617951">
    <property type="component" value="Unassembled WGS sequence"/>
</dbReference>
<evidence type="ECO:0000256" key="1">
    <source>
        <dbReference type="ARBA" id="ARBA00007894"/>
    </source>
</evidence>
<dbReference type="Pfam" id="PF19269">
    <property type="entry name" value="Anticodon_2"/>
    <property type="match status" value="1"/>
</dbReference>
<evidence type="ECO:0000256" key="2">
    <source>
        <dbReference type="ARBA" id="ARBA00022598"/>
    </source>
</evidence>
<dbReference type="GO" id="GO:0005524">
    <property type="term" value="F:ATP binding"/>
    <property type="evidence" value="ECO:0007669"/>
    <property type="project" value="UniProtKB-UniRule"/>
</dbReference>
<feature type="binding site" evidence="7">
    <location>
        <position position="108"/>
    </location>
    <ligand>
        <name>Zn(2+)</name>
        <dbReference type="ChEBI" id="CHEBI:29105"/>
    </ligand>
</feature>
<dbReference type="AlphaFoldDB" id="A0A926HX04"/>
<dbReference type="Pfam" id="PF00749">
    <property type="entry name" value="tRNA-synt_1c"/>
    <property type="match status" value="1"/>
</dbReference>
<comment type="cofactor">
    <cofactor evidence="7">
        <name>Zn(2+)</name>
        <dbReference type="ChEBI" id="CHEBI:29105"/>
    </cofactor>
    <text evidence="7">Binds 1 zinc ion per subunit.</text>
</comment>
<feature type="binding site" evidence="7">
    <location>
        <position position="253"/>
    </location>
    <ligand>
        <name>ATP</name>
        <dbReference type="ChEBI" id="CHEBI:30616"/>
    </ligand>
</feature>
<dbReference type="Gene3D" id="1.10.10.350">
    <property type="match status" value="1"/>
</dbReference>
<feature type="domain" description="Glutamyl/glutaminyl-tRNA synthetase class Ib catalytic" evidence="8">
    <location>
        <begin position="2"/>
        <end position="319"/>
    </location>
</feature>
<comment type="catalytic activity">
    <reaction evidence="7">
        <text>tRNA(Glu) + L-glutamate + ATP = L-glutamyl-tRNA(Glu) + AMP + diphosphate</text>
        <dbReference type="Rhea" id="RHEA:23540"/>
        <dbReference type="Rhea" id="RHEA-COMP:9663"/>
        <dbReference type="Rhea" id="RHEA-COMP:9680"/>
        <dbReference type="ChEBI" id="CHEBI:29985"/>
        <dbReference type="ChEBI" id="CHEBI:30616"/>
        <dbReference type="ChEBI" id="CHEBI:33019"/>
        <dbReference type="ChEBI" id="CHEBI:78442"/>
        <dbReference type="ChEBI" id="CHEBI:78520"/>
        <dbReference type="ChEBI" id="CHEBI:456215"/>
        <dbReference type="EC" id="6.1.1.17"/>
    </reaction>
</comment>
<feature type="binding site" evidence="7">
    <location>
        <position position="133"/>
    </location>
    <ligand>
        <name>Zn(2+)</name>
        <dbReference type="ChEBI" id="CHEBI:29105"/>
    </ligand>
</feature>
<gene>
    <name evidence="7" type="primary">gltX</name>
    <name evidence="10" type="ORF">H8693_06420</name>
</gene>
<evidence type="ECO:0000256" key="7">
    <source>
        <dbReference type="HAMAP-Rule" id="MF_00022"/>
    </source>
</evidence>
<evidence type="ECO:0000256" key="5">
    <source>
        <dbReference type="ARBA" id="ARBA00022917"/>
    </source>
</evidence>
<dbReference type="PRINTS" id="PR00987">
    <property type="entry name" value="TRNASYNTHGLU"/>
</dbReference>
<dbReference type="InterPro" id="IPR045462">
    <property type="entry name" value="aa-tRNA-synth_I_cd-bd"/>
</dbReference>
<dbReference type="InterPro" id="IPR008925">
    <property type="entry name" value="aa_tRNA-synth_I_cd-bd_sf"/>
</dbReference>
<dbReference type="InterPro" id="IPR014729">
    <property type="entry name" value="Rossmann-like_a/b/a_fold"/>
</dbReference>